<dbReference type="PANTHER" id="PTHR43437:SF3">
    <property type="entry name" value="HYDROXYACYL-THIOESTER DEHYDRATASE TYPE 2, MITOCHONDRIAL"/>
    <property type="match status" value="1"/>
</dbReference>
<keyword evidence="4" id="KW-1185">Reference proteome</keyword>
<evidence type="ECO:0000313" key="3">
    <source>
        <dbReference type="EMBL" id="PAB59064.1"/>
    </source>
</evidence>
<dbReference type="AlphaFoldDB" id="A0A267MHK9"/>
<gene>
    <name evidence="3" type="ORF">CCE28_12350</name>
</gene>
<dbReference type="Gene3D" id="3.10.129.10">
    <property type="entry name" value="Hotdog Thioesterase"/>
    <property type="match status" value="1"/>
</dbReference>
<dbReference type="Pfam" id="PF01575">
    <property type="entry name" value="MaoC_dehydratas"/>
    <property type="match status" value="1"/>
</dbReference>
<dbReference type="InterPro" id="IPR050965">
    <property type="entry name" value="UPF0336/Enoyl-CoA_hydratase"/>
</dbReference>
<evidence type="ECO:0000259" key="2">
    <source>
        <dbReference type="Pfam" id="PF01575"/>
    </source>
</evidence>
<dbReference type="SUPFAM" id="SSF54637">
    <property type="entry name" value="Thioesterase/thiol ester dehydrase-isomerase"/>
    <property type="match status" value="1"/>
</dbReference>
<accession>A0A267MHK9</accession>
<dbReference type="EMBL" id="NIBG01000010">
    <property type="protein sequence ID" value="PAB59064.1"/>
    <property type="molecule type" value="Genomic_DNA"/>
</dbReference>
<evidence type="ECO:0000256" key="1">
    <source>
        <dbReference type="ARBA" id="ARBA00023239"/>
    </source>
</evidence>
<dbReference type="GO" id="GO:0005835">
    <property type="term" value="C:fatty acid synthase complex"/>
    <property type="evidence" value="ECO:0007669"/>
    <property type="project" value="InterPro"/>
</dbReference>
<keyword evidence="1" id="KW-0456">Lyase</keyword>
<dbReference type="GO" id="GO:0004312">
    <property type="term" value="F:fatty acid synthase activity"/>
    <property type="evidence" value="ECO:0007669"/>
    <property type="project" value="InterPro"/>
</dbReference>
<dbReference type="PRINTS" id="PR01483">
    <property type="entry name" value="FASYNTHASE"/>
</dbReference>
<dbReference type="CDD" id="cd03449">
    <property type="entry name" value="R_hydratase"/>
    <property type="match status" value="1"/>
</dbReference>
<dbReference type="FunFam" id="3.10.129.10:FF:000042">
    <property type="entry name" value="MaoC domain protein dehydratase"/>
    <property type="match status" value="1"/>
</dbReference>
<proteinExistence type="predicted"/>
<comment type="caution">
    <text evidence="3">The sequence shown here is derived from an EMBL/GenBank/DDBJ whole genome shotgun (WGS) entry which is preliminary data.</text>
</comment>
<dbReference type="InterPro" id="IPR002539">
    <property type="entry name" value="MaoC-like_dom"/>
</dbReference>
<dbReference type="GO" id="GO:0019171">
    <property type="term" value="F:(3R)-hydroxyacyl-[acyl-carrier-protein] dehydratase activity"/>
    <property type="evidence" value="ECO:0007669"/>
    <property type="project" value="TreeGrafter"/>
</dbReference>
<evidence type="ECO:0000313" key="4">
    <source>
        <dbReference type="Proteomes" id="UP000216024"/>
    </source>
</evidence>
<dbReference type="Proteomes" id="UP000216024">
    <property type="component" value="Unassembled WGS sequence"/>
</dbReference>
<name>A0A267MHK9_9FIRM</name>
<dbReference type="PANTHER" id="PTHR43437">
    <property type="entry name" value="HYDROXYACYL-THIOESTER DEHYDRATASE TYPE 2, MITOCHONDRIAL-RELATED"/>
    <property type="match status" value="1"/>
</dbReference>
<sequence length="137" mass="15001">MKDIKFEDITIGLNDSLTKTISEDDISTFAQVSGDFNPIHLDENFASKSIFKKKIAHGMLTSSLISSVLGTKLPGANTLYLSQSLKFLAPVYINDTITATVTVIDKREDKRLLTLETNIFKSDGTKVVSGSAIVKKM</sequence>
<dbReference type="InterPro" id="IPR003965">
    <property type="entry name" value="Fatty_acid_synthase"/>
</dbReference>
<dbReference type="GO" id="GO:0006633">
    <property type="term" value="P:fatty acid biosynthetic process"/>
    <property type="evidence" value="ECO:0007669"/>
    <property type="project" value="InterPro"/>
</dbReference>
<reference evidence="3 4" key="1">
    <citation type="submission" date="2017-06" db="EMBL/GenBank/DDBJ databases">
        <title>Draft genome sequence of anaerobic fermentative bacterium Anaeromicrobium sediminis DY2726D isolated from West Pacific Ocean sediments.</title>
        <authorList>
            <person name="Zeng X."/>
        </authorList>
    </citation>
    <scope>NUCLEOTIDE SEQUENCE [LARGE SCALE GENOMIC DNA]</scope>
    <source>
        <strain evidence="3 4">DY2726D</strain>
    </source>
</reference>
<feature type="domain" description="MaoC-like" evidence="2">
    <location>
        <begin position="17"/>
        <end position="112"/>
    </location>
</feature>
<organism evidence="3 4">
    <name type="scientific">Anaeromicrobium sediminis</name>
    <dbReference type="NCBI Taxonomy" id="1478221"/>
    <lineage>
        <taxon>Bacteria</taxon>
        <taxon>Bacillati</taxon>
        <taxon>Bacillota</taxon>
        <taxon>Clostridia</taxon>
        <taxon>Peptostreptococcales</taxon>
        <taxon>Thermotaleaceae</taxon>
        <taxon>Anaeromicrobium</taxon>
    </lineage>
</organism>
<dbReference type="InterPro" id="IPR029069">
    <property type="entry name" value="HotDog_dom_sf"/>
</dbReference>
<protein>
    <submittedName>
        <fullName evidence="3">Enoyl-CoA hydratase</fullName>
    </submittedName>
</protein>